<reference evidence="6" key="1">
    <citation type="submission" date="2013-06" db="EMBL/GenBank/DDBJ databases">
        <authorList>
            <person name="Zhao Q."/>
        </authorList>
    </citation>
    <scope>NUCLEOTIDE SEQUENCE</scope>
    <source>
        <strain evidence="6">cv. W1943</strain>
    </source>
</reference>
<evidence type="ECO:0000256" key="3">
    <source>
        <dbReference type="SAM" id="Coils"/>
    </source>
</evidence>
<dbReference type="SUPFAM" id="SSF51735">
    <property type="entry name" value="NAD(P)-binding Rossmann-fold domains"/>
    <property type="match status" value="5"/>
</dbReference>
<feature type="domain" description="Ketoreductase" evidence="4">
    <location>
        <begin position="602"/>
        <end position="782"/>
    </location>
</feature>
<keyword evidence="6" id="KW-1185">Reference proteome</keyword>
<dbReference type="STRING" id="4529.A0A0E0QCD4"/>
<keyword evidence="3" id="KW-0175">Coiled coil</keyword>
<dbReference type="Gene3D" id="3.40.50.720">
    <property type="entry name" value="NAD(P)-binding Rossmann-like Domain"/>
    <property type="match status" value="5"/>
</dbReference>
<dbReference type="InterPro" id="IPR020904">
    <property type="entry name" value="Sc_DH/Rdtase_CS"/>
</dbReference>
<organism evidence="5 6">
    <name type="scientific">Oryza rufipogon</name>
    <name type="common">Brownbeard rice</name>
    <name type="synonym">Asian wild rice</name>
    <dbReference type="NCBI Taxonomy" id="4529"/>
    <lineage>
        <taxon>Eukaryota</taxon>
        <taxon>Viridiplantae</taxon>
        <taxon>Streptophyta</taxon>
        <taxon>Embryophyta</taxon>
        <taxon>Tracheophyta</taxon>
        <taxon>Spermatophyta</taxon>
        <taxon>Magnoliopsida</taxon>
        <taxon>Liliopsida</taxon>
        <taxon>Poales</taxon>
        <taxon>Poaceae</taxon>
        <taxon>BOP clade</taxon>
        <taxon>Oryzoideae</taxon>
        <taxon>Oryzeae</taxon>
        <taxon>Oryzinae</taxon>
        <taxon>Oryza</taxon>
    </lineage>
</organism>
<proteinExistence type="inferred from homology"/>
<dbReference type="Pfam" id="PF13561">
    <property type="entry name" value="adh_short_C2"/>
    <property type="match status" value="5"/>
</dbReference>
<dbReference type="PRINTS" id="PR00080">
    <property type="entry name" value="SDRFAMILY"/>
</dbReference>
<protein>
    <recommendedName>
        <fullName evidence="4">Ketoreductase domain-containing protein</fullName>
    </recommendedName>
</protein>
<dbReference type="SMART" id="SM00822">
    <property type="entry name" value="PKS_KR"/>
    <property type="match status" value="1"/>
</dbReference>
<evidence type="ECO:0000313" key="5">
    <source>
        <dbReference type="EnsemblPlants" id="ORUFI07G26410.1"/>
    </source>
</evidence>
<dbReference type="Proteomes" id="UP000008022">
    <property type="component" value="Unassembled WGS sequence"/>
</dbReference>
<dbReference type="InterPro" id="IPR057326">
    <property type="entry name" value="KR_dom"/>
</dbReference>
<dbReference type="EnsemblPlants" id="ORUFI07G26410.1">
    <property type="protein sequence ID" value="ORUFI07G26410.1"/>
    <property type="gene ID" value="ORUFI07G26410"/>
</dbReference>
<feature type="coiled-coil region" evidence="3">
    <location>
        <begin position="237"/>
        <end position="264"/>
    </location>
</feature>
<accession>A0A0E0QCD4</accession>
<dbReference type="OMA" id="YSMLMAT"/>
<evidence type="ECO:0000256" key="2">
    <source>
        <dbReference type="ARBA" id="ARBA00023002"/>
    </source>
</evidence>
<dbReference type="PANTHER" id="PTHR43180">
    <property type="entry name" value="3-OXOACYL-(ACYL-CARRIER-PROTEIN) REDUCTASE (AFU_ORTHOLOGUE AFUA_6G11210)"/>
    <property type="match status" value="1"/>
</dbReference>
<name>A0A0E0QCD4_ORYRU</name>
<dbReference type="InterPro" id="IPR002347">
    <property type="entry name" value="SDR_fam"/>
</dbReference>
<dbReference type="GO" id="GO:0016491">
    <property type="term" value="F:oxidoreductase activity"/>
    <property type="evidence" value="ECO:0007669"/>
    <property type="project" value="UniProtKB-KW"/>
</dbReference>
<dbReference type="eggNOG" id="KOG0725">
    <property type="taxonomic scope" value="Eukaryota"/>
</dbReference>
<dbReference type="InterPro" id="IPR036291">
    <property type="entry name" value="NAD(P)-bd_dom_sf"/>
</dbReference>
<comment type="similarity">
    <text evidence="1">Belongs to the short-chain dehydrogenases/reductases (SDR) family.</text>
</comment>
<dbReference type="PRINTS" id="PR00081">
    <property type="entry name" value="GDHRDH"/>
</dbReference>
<sequence length="1425" mass="147489">MYSALHLVQRGKSRAGLTMLTGFVNRFSSVSRPERLAGKVAVITGGASGIGEATAKEFIRNGAKVIIADVQDDLGHAVAAELGPDAAYTRCDVTDEAQIAAAVDLAVACHGRLDVLHNNAGVTCSYVGPLASLDLADFDRVMAVNARAVLAGIKHAARVMAPRRAGSILCTASVAGVIGSDVPHAYSVSKAAAIGVVRSAAGELARHGVRLNAISPHGIATPLAMRGFGDVLAWADAERLKRVIEEDMNELEGAKLEAEDIARAAVYLASDEAKYITGHNLVVDGGLAGKVAVITGGASGIGEATAKEFIRNGAKVIIADVQDDLGHTVAAELGPGSAYTRCDVTDEAQIAATVDLAVARHGHLDILYNNAGITSSSVGHLASLDLADFDRVMAVNARAVLAGIKHAARVMAPRRTGSILCTASVAGMMGGEMPHAYNVSKAAVIGVVRSAAGELARHGVRLNAISPLGIATPLAMRGFGDMLAWADAERVRRLIEEDMNELEGATLEAEDIARAAVYLASDEAKYVTGHNLVVDGGFTVGKRLNSVYSEEPGSEPNFTMMSVAANKILRGRSRGVRPMFSSGLADRLFSSSASSSKRLEGKVAVITGAVGGIGEATAKEFVRNGAKVILADIQDDLGRAMAAELGADAASYTHCDVTVEADVAAAVDLAVARHGRLDVVYSNAGIAGAAAPPTLSALDLDDYDRVMAVNARSMVACLKHAARVMSPRRAGCILCTASSTALIGDLAAPAYCISKAAVVGMVRTVARQLARDGVRVNAISPHIIPTALVTRVISETFPAATAEEEVRRMVTREMQELEGASLEVEDVARAAVFLASDEAKFITGHNLVVDGGFTVGKTYMGKSIAAHVFFSSSSRSRKLDGKVAVITGAASGIGEATAKEFVRNGAKVIIADIKDDLGRAVAGELGADAASYTHCDVTVEKDVASAVDLAVARHGRLDVVYSNAAIAGGAPPATLAALDLDEYDRVMAVNARSMLACVKHAARVMAPRRAGCILCTASTAAVLGGMAAPAYSMSKAAVVGMVRTVARQLARDGVRVNAISPHAVPTPMAIGLFSETFPAATAEEVRRMVTREMQELEGASLEVEDVARAAVFLASDEAKFITGHNLVVDGGGKSIAAQVFSNGLADRLFSSSSSSRKLDGKVAVITGAASGIGEATAKEFVRNGAKVIIADIQDDLGRAVAAELGADAASYTHCDVTVEKDVAAAVDLAVARHGRLDVVYSNAGVIGAPAPASLAALDLDEYDRVMAVNARSMLACVKHAARVMAPRRAGCILCTASSAAVLGGVASPVYSMSKAAIVGMVRAVARQLARDGVRVNAISPHAIPTPMALGIIAETFPAATAEEVRRMVTREMQELEGASLEVEDVARAAVFLASDEAKFVTGHNLVVDGGFTVGKDLLRNPPSST</sequence>
<dbReference type="PANTHER" id="PTHR43180:SF94">
    <property type="entry name" value="OS07G0665000 PROTEIN"/>
    <property type="match status" value="1"/>
</dbReference>
<dbReference type="PROSITE" id="PS00061">
    <property type="entry name" value="ADH_SHORT"/>
    <property type="match status" value="3"/>
</dbReference>
<evidence type="ECO:0000313" key="6">
    <source>
        <dbReference type="Proteomes" id="UP000008022"/>
    </source>
</evidence>
<keyword evidence="2" id="KW-0560">Oxidoreductase</keyword>
<dbReference type="FunFam" id="3.40.50.720:FF:000084">
    <property type="entry name" value="Short-chain dehydrogenase reductase"/>
    <property type="match status" value="5"/>
</dbReference>
<dbReference type="Gramene" id="ORUFI07G26410.1">
    <property type="protein sequence ID" value="ORUFI07G26410.1"/>
    <property type="gene ID" value="ORUFI07G26410"/>
</dbReference>
<reference evidence="5" key="2">
    <citation type="submission" date="2015-06" db="UniProtKB">
        <authorList>
            <consortium name="EnsemblPlants"/>
        </authorList>
    </citation>
    <scope>IDENTIFICATION</scope>
</reference>
<dbReference type="HOGENOM" id="CLU_267100_0_0_1"/>
<evidence type="ECO:0000256" key="1">
    <source>
        <dbReference type="ARBA" id="ARBA00006484"/>
    </source>
</evidence>
<evidence type="ECO:0000259" key="4">
    <source>
        <dbReference type="SMART" id="SM00822"/>
    </source>
</evidence>